<accession>A0A323VQJ4</accession>
<dbReference type="PANTHER" id="PTHR23513:SF6">
    <property type="entry name" value="MAJOR FACILITATOR SUPERFAMILY ASSOCIATED DOMAIN-CONTAINING PROTEIN"/>
    <property type="match status" value="1"/>
</dbReference>
<dbReference type="Gene3D" id="1.20.1250.20">
    <property type="entry name" value="MFS general substrate transporter like domains"/>
    <property type="match status" value="1"/>
</dbReference>
<evidence type="ECO:0000256" key="7">
    <source>
        <dbReference type="SAM" id="Phobius"/>
    </source>
</evidence>
<organism evidence="10 11">
    <name type="scientific">Modestobacter versicolor</name>
    <dbReference type="NCBI Taxonomy" id="429133"/>
    <lineage>
        <taxon>Bacteria</taxon>
        <taxon>Bacillati</taxon>
        <taxon>Actinomycetota</taxon>
        <taxon>Actinomycetes</taxon>
        <taxon>Geodermatophilales</taxon>
        <taxon>Geodermatophilaceae</taxon>
        <taxon>Modestobacter</taxon>
    </lineage>
</organism>
<dbReference type="AlphaFoldDB" id="A0A323VQJ4"/>
<sequence>MSAPLGPAFWQLYAASSASNLADGVNRVALPLLATTLTRDPVLIAALTSLAFLPWLLFALPAGAVVDRVDRKRAMAGANAVRAVALGGLAVTALTGTASLVVLYAVAFSVGVAETVYDSAARAVLPQVVRRDQLDRGNGLLTTAEEASQGFLGAPLGSVLFALAAAAPLLTTAGGFLLAALLVLGIAGVHRPARAPGPRTTIRRDVAEGVGWLWRHRFLRGLTLVSASTSLVQSMTTGVLVLFALEDLGIGEAGYGLLLTAAGVGAVVGGLLAAPLARRIGRTATLVAGAVLSALALGSIAFTGNALVAGVLFGLETAGVLFWNVLTMSLRQALIPEELFGRVQGGYRTLVWGGIPLGALVGGVLADATAVRTVFAVAGACLLLLAGVLWRLLVVHRGLVAGAFDDDD</sequence>
<keyword evidence="2" id="KW-0813">Transport</keyword>
<dbReference type="Pfam" id="PF05977">
    <property type="entry name" value="MFS_3"/>
    <property type="match status" value="1"/>
</dbReference>
<evidence type="ECO:0000256" key="2">
    <source>
        <dbReference type="ARBA" id="ARBA00022448"/>
    </source>
</evidence>
<comment type="subcellular location">
    <subcellularLocation>
        <location evidence="1">Cell membrane</location>
        <topology evidence="1">Multi-pass membrane protein</topology>
    </subcellularLocation>
</comment>
<evidence type="ECO:0000313" key="11">
    <source>
        <dbReference type="Proteomes" id="UP000247602"/>
    </source>
</evidence>
<dbReference type="EMBL" id="QKNV01000079">
    <property type="protein sequence ID" value="PZA21578.1"/>
    <property type="molecule type" value="Genomic_DNA"/>
</dbReference>
<dbReference type="InterPro" id="IPR036259">
    <property type="entry name" value="MFS_trans_sf"/>
</dbReference>
<name>A0A323VQJ4_9ACTN</name>
<evidence type="ECO:0000313" key="9">
    <source>
        <dbReference type="EMBL" id="MBB3677132.1"/>
    </source>
</evidence>
<dbReference type="EMBL" id="JACIBU010000001">
    <property type="protein sequence ID" value="MBB3677132.1"/>
    <property type="molecule type" value="Genomic_DNA"/>
</dbReference>
<dbReference type="PROSITE" id="PS50850">
    <property type="entry name" value="MFS"/>
    <property type="match status" value="1"/>
</dbReference>
<feature type="transmembrane region" description="Helical" evidence="7">
    <location>
        <begin position="42"/>
        <end position="62"/>
    </location>
</feature>
<keyword evidence="4 7" id="KW-0812">Transmembrane</keyword>
<dbReference type="CDD" id="cd06173">
    <property type="entry name" value="MFS_MefA_like"/>
    <property type="match status" value="1"/>
</dbReference>
<feature type="transmembrane region" description="Helical" evidence="7">
    <location>
        <begin position="284"/>
        <end position="302"/>
    </location>
</feature>
<keyword evidence="3" id="KW-1003">Cell membrane</keyword>
<proteinExistence type="predicted"/>
<protein>
    <submittedName>
        <fullName evidence="9">MFS family permease</fullName>
    </submittedName>
    <submittedName>
        <fullName evidence="10">MFS transporter</fullName>
    </submittedName>
</protein>
<dbReference type="InterPro" id="IPR020846">
    <property type="entry name" value="MFS_dom"/>
</dbReference>
<feature type="transmembrane region" description="Helical" evidence="7">
    <location>
        <begin position="222"/>
        <end position="245"/>
    </location>
</feature>
<evidence type="ECO:0000313" key="12">
    <source>
        <dbReference type="Proteomes" id="UP000580718"/>
    </source>
</evidence>
<feature type="transmembrane region" description="Helical" evidence="7">
    <location>
        <begin position="159"/>
        <end position="189"/>
    </location>
</feature>
<evidence type="ECO:0000256" key="5">
    <source>
        <dbReference type="ARBA" id="ARBA00022989"/>
    </source>
</evidence>
<gene>
    <name evidence="10" type="ORF">DMO24_09540</name>
    <name evidence="9" type="ORF">FHX36_002867</name>
</gene>
<keyword evidence="6 7" id="KW-0472">Membrane</keyword>
<evidence type="ECO:0000256" key="1">
    <source>
        <dbReference type="ARBA" id="ARBA00004651"/>
    </source>
</evidence>
<feature type="transmembrane region" description="Helical" evidence="7">
    <location>
        <begin position="257"/>
        <end position="277"/>
    </location>
</feature>
<evidence type="ECO:0000313" key="10">
    <source>
        <dbReference type="EMBL" id="PZA21578.1"/>
    </source>
</evidence>
<reference evidence="10 11" key="1">
    <citation type="submission" date="2018-06" db="EMBL/GenBank/DDBJ databases">
        <title>Draft genome sequence of Modestobacter versicolor CP153-2.</title>
        <authorList>
            <person name="Gundlapally S.R."/>
        </authorList>
    </citation>
    <scope>NUCLEOTIDE SEQUENCE [LARGE SCALE GENOMIC DNA]</scope>
    <source>
        <strain evidence="10 11">CP153-2</strain>
    </source>
</reference>
<feature type="domain" description="Major facilitator superfamily (MFS) profile" evidence="8">
    <location>
        <begin position="209"/>
        <end position="408"/>
    </location>
</feature>
<dbReference type="GO" id="GO:0005886">
    <property type="term" value="C:plasma membrane"/>
    <property type="evidence" value="ECO:0007669"/>
    <property type="project" value="UniProtKB-SubCell"/>
</dbReference>
<comment type="caution">
    <text evidence="10">The sequence shown here is derived from an EMBL/GenBank/DDBJ whole genome shotgun (WGS) entry which is preliminary data.</text>
</comment>
<keyword evidence="5 7" id="KW-1133">Transmembrane helix</keyword>
<dbReference type="InterPro" id="IPR010290">
    <property type="entry name" value="TM_effector"/>
</dbReference>
<dbReference type="SUPFAM" id="SSF103473">
    <property type="entry name" value="MFS general substrate transporter"/>
    <property type="match status" value="1"/>
</dbReference>
<dbReference type="RefSeq" id="WP_110552065.1">
    <property type="nucleotide sequence ID" value="NZ_JACIBU010000001.1"/>
</dbReference>
<feature type="transmembrane region" description="Helical" evidence="7">
    <location>
        <begin position="347"/>
        <end position="366"/>
    </location>
</feature>
<dbReference type="Proteomes" id="UP000580718">
    <property type="component" value="Unassembled WGS sequence"/>
</dbReference>
<evidence type="ECO:0000256" key="3">
    <source>
        <dbReference type="ARBA" id="ARBA00022475"/>
    </source>
</evidence>
<dbReference type="PANTHER" id="PTHR23513">
    <property type="entry name" value="INTEGRAL MEMBRANE EFFLUX PROTEIN-RELATED"/>
    <property type="match status" value="1"/>
</dbReference>
<feature type="transmembrane region" description="Helical" evidence="7">
    <location>
        <begin position="372"/>
        <end position="394"/>
    </location>
</feature>
<evidence type="ECO:0000259" key="8">
    <source>
        <dbReference type="PROSITE" id="PS50850"/>
    </source>
</evidence>
<keyword evidence="11" id="KW-1185">Reference proteome</keyword>
<evidence type="ECO:0000256" key="6">
    <source>
        <dbReference type="ARBA" id="ARBA00023136"/>
    </source>
</evidence>
<evidence type="ECO:0000256" key="4">
    <source>
        <dbReference type="ARBA" id="ARBA00022692"/>
    </source>
</evidence>
<dbReference type="Proteomes" id="UP000247602">
    <property type="component" value="Unassembled WGS sequence"/>
</dbReference>
<feature type="transmembrane region" description="Helical" evidence="7">
    <location>
        <begin position="83"/>
        <end position="107"/>
    </location>
</feature>
<dbReference type="OrthoDB" id="145388at2"/>
<dbReference type="GO" id="GO:0022857">
    <property type="term" value="F:transmembrane transporter activity"/>
    <property type="evidence" value="ECO:0007669"/>
    <property type="project" value="InterPro"/>
</dbReference>
<reference evidence="9 12" key="2">
    <citation type="submission" date="2020-08" db="EMBL/GenBank/DDBJ databases">
        <title>Sequencing the genomes of 1000 actinobacteria strains.</title>
        <authorList>
            <person name="Klenk H.-P."/>
        </authorList>
    </citation>
    <scope>NUCLEOTIDE SEQUENCE [LARGE SCALE GENOMIC DNA]</scope>
    <source>
        <strain evidence="9 12">DSM 16678</strain>
    </source>
</reference>